<reference evidence="4" key="1">
    <citation type="submission" date="2025-08" db="UniProtKB">
        <authorList>
            <consortium name="Ensembl"/>
        </authorList>
    </citation>
    <scope>IDENTIFICATION</scope>
</reference>
<dbReference type="Pfam" id="PF00069">
    <property type="entry name" value="Pkinase"/>
    <property type="match status" value="1"/>
</dbReference>
<dbReference type="PANTHER" id="PTHR24359:SF36">
    <property type="entry name" value="SERINE_THREONINE-PROTEIN KINASE SBK1"/>
    <property type="match status" value="1"/>
</dbReference>
<evidence type="ECO:0000256" key="2">
    <source>
        <dbReference type="SAM" id="SignalP"/>
    </source>
</evidence>
<dbReference type="InterPro" id="IPR000719">
    <property type="entry name" value="Prot_kinase_dom"/>
</dbReference>
<dbReference type="SUPFAM" id="SSF56112">
    <property type="entry name" value="Protein kinase-like (PK-like)"/>
    <property type="match status" value="1"/>
</dbReference>
<dbReference type="PROSITE" id="PS00108">
    <property type="entry name" value="PROTEIN_KINASE_ST"/>
    <property type="match status" value="1"/>
</dbReference>
<evidence type="ECO:0000313" key="4">
    <source>
        <dbReference type="Ensembl" id="ENSAMXP00005003000.1"/>
    </source>
</evidence>
<protein>
    <submittedName>
        <fullName evidence="4">Un-named sa1261</fullName>
    </submittedName>
</protein>
<dbReference type="Proteomes" id="UP000694621">
    <property type="component" value="Unplaced"/>
</dbReference>
<feature type="compositionally biased region" description="Low complexity" evidence="1">
    <location>
        <begin position="241"/>
        <end position="251"/>
    </location>
</feature>
<accession>A0A8B9H053</accession>
<evidence type="ECO:0000256" key="1">
    <source>
        <dbReference type="SAM" id="MobiDB-lite"/>
    </source>
</evidence>
<dbReference type="PROSITE" id="PS50011">
    <property type="entry name" value="PROTEIN_KINASE_DOM"/>
    <property type="match status" value="1"/>
</dbReference>
<organism evidence="4 5">
    <name type="scientific">Astyanax mexicanus</name>
    <name type="common">Blind cave fish</name>
    <name type="synonym">Astyanax fasciatus mexicanus</name>
    <dbReference type="NCBI Taxonomy" id="7994"/>
    <lineage>
        <taxon>Eukaryota</taxon>
        <taxon>Metazoa</taxon>
        <taxon>Chordata</taxon>
        <taxon>Craniata</taxon>
        <taxon>Vertebrata</taxon>
        <taxon>Euteleostomi</taxon>
        <taxon>Actinopterygii</taxon>
        <taxon>Neopterygii</taxon>
        <taxon>Teleostei</taxon>
        <taxon>Ostariophysi</taxon>
        <taxon>Characiformes</taxon>
        <taxon>Characoidei</taxon>
        <taxon>Acestrorhamphidae</taxon>
        <taxon>Acestrorhamphinae</taxon>
        <taxon>Astyanax</taxon>
    </lineage>
</organism>
<evidence type="ECO:0000259" key="3">
    <source>
        <dbReference type="PROSITE" id="PS50011"/>
    </source>
</evidence>
<proteinExistence type="predicted"/>
<feature type="region of interest" description="Disordered" evidence="1">
    <location>
        <begin position="219"/>
        <end position="257"/>
    </location>
</feature>
<dbReference type="InterPro" id="IPR008271">
    <property type="entry name" value="Ser/Thr_kinase_AS"/>
</dbReference>
<dbReference type="GO" id="GO:0005524">
    <property type="term" value="F:ATP binding"/>
    <property type="evidence" value="ECO:0007669"/>
    <property type="project" value="InterPro"/>
</dbReference>
<feature type="domain" description="Protein kinase" evidence="3">
    <location>
        <begin position="1"/>
        <end position="209"/>
    </location>
</feature>
<dbReference type="PANTHER" id="PTHR24359">
    <property type="entry name" value="SERINE/THREONINE-PROTEIN KINASE SBK1"/>
    <property type="match status" value="1"/>
</dbReference>
<evidence type="ECO:0000313" key="5">
    <source>
        <dbReference type="Proteomes" id="UP000694621"/>
    </source>
</evidence>
<sequence length="276" mass="31450">MSASAFIFNESFMFYSIFLYHVFLLSCCNESSVGLPESVAKRCVHQVAIALDYLHCKKLVHRDIKPENILIFDKECRKVKLSDFGMTRRAGSPVKRVSGTIPYTAPELCDPGRQEGFRVDYSTDVWAFGVLLFCMLTGNFPWEKAMPSDAFYEEFVRWQQRRRRASAAPSQWRRFTDEALRMFRRLLAIEQDRRCSVKEVFAHFNHCWMLDTENGNAITQSGETTNNNSNVVVNGHLPELSSSSSPSSNGSYERVSRDSNANTGRILVATPIEICV</sequence>
<dbReference type="SMART" id="SM00220">
    <property type="entry name" value="S_TKc"/>
    <property type="match status" value="1"/>
</dbReference>
<dbReference type="AlphaFoldDB" id="A0A8B9H053"/>
<feature type="signal peptide" evidence="2">
    <location>
        <begin position="1"/>
        <end position="34"/>
    </location>
</feature>
<feature type="chain" id="PRO_5034521187" evidence="2">
    <location>
        <begin position="35"/>
        <end position="276"/>
    </location>
</feature>
<name>A0A8B9H053_ASTMX</name>
<keyword evidence="2" id="KW-0732">Signal</keyword>
<dbReference type="InterPro" id="IPR011009">
    <property type="entry name" value="Kinase-like_dom_sf"/>
</dbReference>
<dbReference type="Gene3D" id="1.10.510.10">
    <property type="entry name" value="Transferase(Phosphotransferase) domain 1"/>
    <property type="match status" value="1"/>
</dbReference>
<dbReference type="Ensembl" id="ENSAMXT00005003418.1">
    <property type="protein sequence ID" value="ENSAMXP00005003000.1"/>
    <property type="gene ID" value="ENSAMXG00005001857.1"/>
</dbReference>
<dbReference type="GO" id="GO:0004674">
    <property type="term" value="F:protein serine/threonine kinase activity"/>
    <property type="evidence" value="ECO:0007669"/>
    <property type="project" value="TreeGrafter"/>
</dbReference>